<evidence type="ECO:0000259" key="3">
    <source>
        <dbReference type="Pfam" id="PF21001"/>
    </source>
</evidence>
<comment type="caution">
    <text evidence="4">The sequence shown here is derived from an EMBL/GenBank/DDBJ whole genome shotgun (WGS) entry which is preliminary data.</text>
</comment>
<sequence>MAAFLFATENIVFVSAIMLMLLIGAVQAIGVSGDFDLDLHAEADLLGWLGFGRLPLLMLLAIFLALFGMIGLVGQHLALDVTGALLSPFIAAPAAAVAAIPATALAARWLGPLLPRDESSAVPLDALVGSFARIVTGRAQSGFPARARVEDPYGQAHYVMVEPDNAGQTLEEGETILLVRREDHVFRAISHGDHYLPRL</sequence>
<dbReference type="Pfam" id="PF07290">
    <property type="entry name" value="YqiJ_OB"/>
    <property type="match status" value="1"/>
</dbReference>
<keyword evidence="1" id="KW-1133">Transmembrane helix</keyword>
<evidence type="ECO:0000256" key="1">
    <source>
        <dbReference type="SAM" id="Phobius"/>
    </source>
</evidence>
<keyword evidence="1" id="KW-0472">Membrane</keyword>
<dbReference type="RefSeq" id="WP_046761727.1">
    <property type="nucleotide sequence ID" value="NZ_LBIC01000001.1"/>
</dbReference>
<dbReference type="InterPro" id="IPR010840">
    <property type="entry name" value="YqiJ_OB"/>
</dbReference>
<evidence type="ECO:0000259" key="2">
    <source>
        <dbReference type="Pfam" id="PF07290"/>
    </source>
</evidence>
<dbReference type="STRING" id="56193.YP76_00810"/>
<dbReference type="InterPro" id="IPR048376">
    <property type="entry name" value="YqiJ_N"/>
</dbReference>
<accession>A0A0M3ATW7</accession>
<keyword evidence="1" id="KW-0812">Transmembrane</keyword>
<dbReference type="PATRIC" id="fig|56193.3.peg.165"/>
<feature type="transmembrane region" description="Helical" evidence="1">
    <location>
        <begin position="52"/>
        <end position="73"/>
    </location>
</feature>
<organism evidence="4 5">
    <name type="scientific">Sphingobium chungbukense</name>
    <dbReference type="NCBI Taxonomy" id="56193"/>
    <lineage>
        <taxon>Bacteria</taxon>
        <taxon>Pseudomonadati</taxon>
        <taxon>Pseudomonadota</taxon>
        <taxon>Alphaproteobacteria</taxon>
        <taxon>Sphingomonadales</taxon>
        <taxon>Sphingomonadaceae</taxon>
        <taxon>Sphingobium</taxon>
    </lineage>
</organism>
<feature type="domain" description="Inner membrane protein YqiJ OB-fold" evidence="2">
    <location>
        <begin position="127"/>
        <end position="189"/>
    </location>
</feature>
<gene>
    <name evidence="4" type="ORF">YP76_00810</name>
</gene>
<evidence type="ECO:0000313" key="5">
    <source>
        <dbReference type="Proteomes" id="UP000033874"/>
    </source>
</evidence>
<reference evidence="4 5" key="1">
    <citation type="submission" date="2015-04" db="EMBL/GenBank/DDBJ databases">
        <title>Genome sequence of aromatic hydrocarbons-degrading Sphingobium chungbukense DJ77.</title>
        <authorList>
            <person name="Kim Y.-C."/>
            <person name="Chae J.-C."/>
        </authorList>
    </citation>
    <scope>NUCLEOTIDE SEQUENCE [LARGE SCALE GENOMIC DNA]</scope>
    <source>
        <strain evidence="4 5">DJ77</strain>
    </source>
</reference>
<keyword evidence="5" id="KW-1185">Reference proteome</keyword>
<protein>
    <recommendedName>
        <fullName evidence="6">Inner membrane protein YqiJ</fullName>
    </recommendedName>
</protein>
<name>A0A0M3ATW7_9SPHN</name>
<evidence type="ECO:0000313" key="4">
    <source>
        <dbReference type="EMBL" id="KKW93280.1"/>
    </source>
</evidence>
<feature type="domain" description="Inner membrane protein YqiJ N-terminal" evidence="3">
    <location>
        <begin position="10"/>
        <end position="103"/>
    </location>
</feature>
<feature type="transmembrane region" description="Helical" evidence="1">
    <location>
        <begin position="85"/>
        <end position="110"/>
    </location>
</feature>
<dbReference type="Pfam" id="PF21001">
    <property type="entry name" value="YqiJ_N"/>
    <property type="match status" value="1"/>
</dbReference>
<dbReference type="AlphaFoldDB" id="A0A0M3ATW7"/>
<evidence type="ECO:0008006" key="6">
    <source>
        <dbReference type="Google" id="ProtNLM"/>
    </source>
</evidence>
<dbReference type="Proteomes" id="UP000033874">
    <property type="component" value="Unassembled WGS sequence"/>
</dbReference>
<dbReference type="EMBL" id="LBIC01000001">
    <property type="protein sequence ID" value="KKW93280.1"/>
    <property type="molecule type" value="Genomic_DNA"/>
</dbReference>
<proteinExistence type="predicted"/>